<evidence type="ECO:0000313" key="4">
    <source>
        <dbReference type="EMBL" id="MDU0808359.1"/>
    </source>
</evidence>
<feature type="site" description="Positions MEP for the nucleophilic attack" evidence="3">
    <location>
        <position position="158"/>
    </location>
</feature>
<comment type="pathway">
    <text evidence="3">Isoprenoid biosynthesis; isopentenyl diphosphate biosynthesis via DXP pathway; isopentenyl diphosphate from 1-deoxy-D-xylulose 5-phosphate: step 2/6.</text>
</comment>
<feature type="site" description="Transition state stabilizer" evidence="3">
    <location>
        <position position="15"/>
    </location>
</feature>
<dbReference type="HAMAP" id="MF_00108">
    <property type="entry name" value="IspD"/>
    <property type="match status" value="1"/>
</dbReference>
<dbReference type="EC" id="2.7.7.60" evidence="3"/>
<dbReference type="RefSeq" id="WP_315575294.1">
    <property type="nucleotide sequence ID" value="NZ_JARDXH010000002.1"/>
</dbReference>
<evidence type="ECO:0000256" key="3">
    <source>
        <dbReference type="HAMAP-Rule" id="MF_00108"/>
    </source>
</evidence>
<keyword evidence="3" id="KW-0414">Isoprene biosynthesis</keyword>
<dbReference type="Gene3D" id="3.90.550.10">
    <property type="entry name" value="Spore Coat Polysaccharide Biosynthesis Protein SpsA, Chain A"/>
    <property type="match status" value="1"/>
</dbReference>
<dbReference type="InterPro" id="IPR001228">
    <property type="entry name" value="IspD"/>
</dbReference>
<evidence type="ECO:0000256" key="1">
    <source>
        <dbReference type="ARBA" id="ARBA00022679"/>
    </source>
</evidence>
<name>A0ABU3TRA4_9BACT</name>
<keyword evidence="5" id="KW-1185">Reference proteome</keyword>
<organism evidence="4 5">
    <name type="scientific">Aquirufa regiilacus</name>
    <dbReference type="NCBI Taxonomy" id="3024868"/>
    <lineage>
        <taxon>Bacteria</taxon>
        <taxon>Pseudomonadati</taxon>
        <taxon>Bacteroidota</taxon>
        <taxon>Cytophagia</taxon>
        <taxon>Cytophagales</taxon>
        <taxon>Flectobacillaceae</taxon>
        <taxon>Aquirufa</taxon>
    </lineage>
</organism>
<comment type="function">
    <text evidence="3">Catalyzes the formation of 4-diphosphocytidyl-2-C-methyl-D-erythritol from CTP and 2-C-methyl-D-erythritol 4-phosphate (MEP).</text>
</comment>
<protein>
    <recommendedName>
        <fullName evidence="3">2-C-methyl-D-erythritol 4-phosphate cytidylyltransferase</fullName>
        <ecNumber evidence="3">2.7.7.60</ecNumber>
    </recommendedName>
    <alternativeName>
        <fullName evidence="3">4-diphosphocytidyl-2C-methyl-D-erythritol synthase</fullName>
    </alternativeName>
    <alternativeName>
        <fullName evidence="3">MEP cytidylyltransferase</fullName>
        <shortName evidence="3">MCT</shortName>
    </alternativeName>
</protein>
<dbReference type="GO" id="GO:0050518">
    <property type="term" value="F:2-C-methyl-D-erythritol 4-phosphate cytidylyltransferase activity"/>
    <property type="evidence" value="ECO:0007669"/>
    <property type="project" value="UniProtKB-EC"/>
</dbReference>
<comment type="caution">
    <text evidence="4">The sequence shown here is derived from an EMBL/GenBank/DDBJ whole genome shotgun (WGS) entry which is preliminary data.</text>
</comment>
<dbReference type="Proteomes" id="UP001249959">
    <property type="component" value="Unassembled WGS sequence"/>
</dbReference>
<keyword evidence="2 3" id="KW-0548">Nucleotidyltransferase</keyword>
<dbReference type="InterPro" id="IPR034683">
    <property type="entry name" value="IspD/TarI"/>
</dbReference>
<dbReference type="SUPFAM" id="SSF53448">
    <property type="entry name" value="Nucleotide-diphospho-sugar transferases"/>
    <property type="match status" value="1"/>
</dbReference>
<proteinExistence type="inferred from homology"/>
<comment type="similarity">
    <text evidence="3">Belongs to the IspD/TarI cytidylyltransferase family. IspD subfamily.</text>
</comment>
<gene>
    <name evidence="3" type="primary">ispD</name>
    <name evidence="4" type="ORF">PQG45_04840</name>
</gene>
<dbReference type="EMBL" id="JAVNWW010000001">
    <property type="protein sequence ID" value="MDU0808359.1"/>
    <property type="molecule type" value="Genomic_DNA"/>
</dbReference>
<dbReference type="CDD" id="cd02516">
    <property type="entry name" value="CDP-ME_synthetase"/>
    <property type="match status" value="1"/>
</dbReference>
<comment type="catalytic activity">
    <reaction evidence="3">
        <text>2-C-methyl-D-erythritol 4-phosphate + CTP + H(+) = 4-CDP-2-C-methyl-D-erythritol + diphosphate</text>
        <dbReference type="Rhea" id="RHEA:13429"/>
        <dbReference type="ChEBI" id="CHEBI:15378"/>
        <dbReference type="ChEBI" id="CHEBI:33019"/>
        <dbReference type="ChEBI" id="CHEBI:37563"/>
        <dbReference type="ChEBI" id="CHEBI:57823"/>
        <dbReference type="ChEBI" id="CHEBI:58262"/>
        <dbReference type="EC" id="2.7.7.60"/>
    </reaction>
</comment>
<feature type="site" description="Transition state stabilizer" evidence="3">
    <location>
        <position position="22"/>
    </location>
</feature>
<keyword evidence="1 3" id="KW-0808">Transferase</keyword>
<accession>A0ABU3TRA4</accession>
<feature type="site" description="Positions MEP for the nucleophilic attack" evidence="3">
    <location>
        <position position="212"/>
    </location>
</feature>
<reference evidence="4 5" key="1">
    <citation type="submission" date="2023-09" db="EMBL/GenBank/DDBJ databases">
        <title>Aquirufa genomes.</title>
        <authorList>
            <person name="Pitt A."/>
        </authorList>
    </citation>
    <scope>NUCLEOTIDE SEQUENCE [LARGE SCALE GENOMIC DNA]</scope>
    <source>
        <strain evidence="4 5">LEOWEIH-7C</strain>
    </source>
</reference>
<dbReference type="InterPro" id="IPR029044">
    <property type="entry name" value="Nucleotide-diphossugar_trans"/>
</dbReference>
<dbReference type="PANTHER" id="PTHR32125:SF4">
    <property type="entry name" value="2-C-METHYL-D-ERYTHRITOL 4-PHOSPHATE CYTIDYLYLTRANSFERASE, CHLOROPLASTIC"/>
    <property type="match status" value="1"/>
</dbReference>
<evidence type="ECO:0000313" key="5">
    <source>
        <dbReference type="Proteomes" id="UP001249959"/>
    </source>
</evidence>
<dbReference type="NCBIfam" id="NF001186">
    <property type="entry name" value="PRK00155.2-3"/>
    <property type="match status" value="1"/>
</dbReference>
<dbReference type="Pfam" id="PF01128">
    <property type="entry name" value="IspD"/>
    <property type="match status" value="1"/>
</dbReference>
<dbReference type="InterPro" id="IPR050088">
    <property type="entry name" value="IspD/TarI_cytidylyltransf_bact"/>
</dbReference>
<sequence length="230" mass="25217">MRKIAIIVAGGTGQRMNSAVAKQFLLLQNKPILYHTLLAFKAADADTALIVVLPADQVAYWKSLCEKYPEIMLETPHQIVFGGETRFHSSKNGLAAIDSSQPCLVAIHDGVRPLIQPSTINKAYDVAADKGNCVVSVSSKDSIRLWDSTAKAFKSVLRDDVKIIQTPQVFELNSLQEAFNQPYSPLFTDDASVMEANGSIIHLVEGEYTNIKITTPEDLFLAESILAQPK</sequence>
<dbReference type="PANTHER" id="PTHR32125">
    <property type="entry name" value="2-C-METHYL-D-ERYTHRITOL 4-PHOSPHATE CYTIDYLYLTRANSFERASE, CHLOROPLASTIC"/>
    <property type="match status" value="1"/>
</dbReference>
<evidence type="ECO:0000256" key="2">
    <source>
        <dbReference type="ARBA" id="ARBA00022695"/>
    </source>
</evidence>